<dbReference type="InterPro" id="IPR029044">
    <property type="entry name" value="Nucleotide-diphossugar_trans"/>
</dbReference>
<dbReference type="InterPro" id="IPR001173">
    <property type="entry name" value="Glyco_trans_2-like"/>
</dbReference>
<dbReference type="EMBL" id="CVRQ01000022">
    <property type="protein sequence ID" value="CRL39170.1"/>
    <property type="molecule type" value="Genomic_DNA"/>
</dbReference>
<dbReference type="Pfam" id="PF00535">
    <property type="entry name" value="Glycos_transf_2"/>
    <property type="match status" value="1"/>
</dbReference>
<name>A0A0M6WP16_9FIRM</name>
<evidence type="ECO:0000313" key="2">
    <source>
        <dbReference type="EMBL" id="CRL39170.1"/>
    </source>
</evidence>
<reference evidence="3" key="1">
    <citation type="submission" date="2015-05" db="EMBL/GenBank/DDBJ databases">
        <authorList>
            <consortium name="Pathogen Informatics"/>
        </authorList>
    </citation>
    <scope>NUCLEOTIDE SEQUENCE [LARGE SCALE GENOMIC DNA]</scope>
    <source>
        <strain evidence="3">T1-815</strain>
    </source>
</reference>
<evidence type="ECO:0000259" key="1">
    <source>
        <dbReference type="Pfam" id="PF00535"/>
    </source>
</evidence>
<gene>
    <name evidence="2" type="ORF">T1815_20171</name>
</gene>
<feature type="domain" description="Glycosyltransferase 2-like" evidence="1">
    <location>
        <begin position="6"/>
        <end position="162"/>
    </location>
</feature>
<proteinExistence type="predicted"/>
<protein>
    <recommendedName>
        <fullName evidence="1">Glycosyltransferase 2-like domain-containing protein</fullName>
    </recommendedName>
</protein>
<keyword evidence="3" id="KW-1185">Reference proteome</keyword>
<dbReference type="CDD" id="cd04179">
    <property type="entry name" value="DPM_DPG-synthase_like"/>
    <property type="match status" value="1"/>
</dbReference>
<dbReference type="RefSeq" id="WP_055062104.1">
    <property type="nucleotide sequence ID" value="NZ_CVRQ01000022.1"/>
</dbReference>
<dbReference type="Proteomes" id="UP000049472">
    <property type="component" value="Unassembled WGS sequence"/>
</dbReference>
<dbReference type="AlphaFoldDB" id="A0A0M6WP16"/>
<dbReference type="Gene3D" id="3.90.550.10">
    <property type="entry name" value="Spore Coat Polysaccharide Biosynthesis Protein SpsA, Chain A"/>
    <property type="match status" value="1"/>
</dbReference>
<dbReference type="InterPro" id="IPR050256">
    <property type="entry name" value="Glycosyltransferase_2"/>
</dbReference>
<dbReference type="SUPFAM" id="SSF53448">
    <property type="entry name" value="Nucleotide-diphospho-sugar transferases"/>
    <property type="match status" value="1"/>
</dbReference>
<evidence type="ECO:0000313" key="3">
    <source>
        <dbReference type="Proteomes" id="UP000049472"/>
    </source>
</evidence>
<accession>A0A0M6WP16</accession>
<sequence length="228" mass="26019">MNRLLIVIPAYNEEESIEEVVNNIKENYSQFDYVIVNDGSKDSTYSVCEKNKYNIIDLPINLGLAGGFQAGAKYAYLKGYDCFIQFDADGQHLPEYIEKMLKKLDEGYDIVIGSRFVDEKKPISARMLGSRLISTAIKLTTGVKINDPTSGMRLYSRKCIKEFAQEINYGPEPDTISYLIKNGAKVAEVQVEMKERVAGTSYLNFARSISYMFRMLMSILFVQNFRKR</sequence>
<organism evidence="2 3">
    <name type="scientific">Agathobacter rectalis</name>
    <dbReference type="NCBI Taxonomy" id="39491"/>
    <lineage>
        <taxon>Bacteria</taxon>
        <taxon>Bacillati</taxon>
        <taxon>Bacillota</taxon>
        <taxon>Clostridia</taxon>
        <taxon>Lachnospirales</taxon>
        <taxon>Lachnospiraceae</taxon>
        <taxon>Agathobacter</taxon>
    </lineage>
</organism>
<dbReference type="PANTHER" id="PTHR48090">
    <property type="entry name" value="UNDECAPRENYL-PHOSPHATE 4-DEOXY-4-FORMAMIDO-L-ARABINOSE TRANSFERASE-RELATED"/>
    <property type="match status" value="1"/>
</dbReference>